<gene>
    <name evidence="1" type="ORF">WJX84_005010</name>
</gene>
<reference evidence="1 2" key="1">
    <citation type="journal article" date="2024" name="Nat. Commun.">
        <title>Phylogenomics reveals the evolutionary origins of lichenization in chlorophyte algae.</title>
        <authorList>
            <person name="Puginier C."/>
            <person name="Libourel C."/>
            <person name="Otte J."/>
            <person name="Skaloud P."/>
            <person name="Haon M."/>
            <person name="Grisel S."/>
            <person name="Petersen M."/>
            <person name="Berrin J.G."/>
            <person name="Delaux P.M."/>
            <person name="Dal Grande F."/>
            <person name="Keller J."/>
        </authorList>
    </citation>
    <scope>NUCLEOTIDE SEQUENCE [LARGE SCALE GENOMIC DNA]</scope>
    <source>
        <strain evidence="1 2">SAG 2523</strain>
    </source>
</reference>
<evidence type="ECO:0000313" key="1">
    <source>
        <dbReference type="EMBL" id="KAK9866654.1"/>
    </source>
</evidence>
<evidence type="ECO:0000313" key="2">
    <source>
        <dbReference type="Proteomes" id="UP001485043"/>
    </source>
</evidence>
<comment type="caution">
    <text evidence="1">The sequence shown here is derived from an EMBL/GenBank/DDBJ whole genome shotgun (WGS) entry which is preliminary data.</text>
</comment>
<accession>A0AAW1TE78</accession>
<protein>
    <submittedName>
        <fullName evidence="1">Uncharacterized protein</fullName>
    </submittedName>
</protein>
<proteinExistence type="predicted"/>
<keyword evidence="2" id="KW-1185">Reference proteome</keyword>
<sequence length="93" mass="10145">MTYLVSGYRIDQQFNGPVVMGPAGDKYWQLAVQAGSNLYASVYIPAGSAVSAGEIRKALYQSLETSTEVIFTRSVKKSWRWALVLATAIALIV</sequence>
<dbReference type="AlphaFoldDB" id="A0AAW1TE78"/>
<organism evidence="1 2">
    <name type="scientific">Apatococcus fuscideae</name>
    <dbReference type="NCBI Taxonomy" id="2026836"/>
    <lineage>
        <taxon>Eukaryota</taxon>
        <taxon>Viridiplantae</taxon>
        <taxon>Chlorophyta</taxon>
        <taxon>core chlorophytes</taxon>
        <taxon>Trebouxiophyceae</taxon>
        <taxon>Chlorellales</taxon>
        <taxon>Chlorellaceae</taxon>
        <taxon>Apatococcus</taxon>
    </lineage>
</organism>
<dbReference type="EMBL" id="JALJOV010000143">
    <property type="protein sequence ID" value="KAK9866654.1"/>
    <property type="molecule type" value="Genomic_DNA"/>
</dbReference>
<dbReference type="Proteomes" id="UP001485043">
    <property type="component" value="Unassembled WGS sequence"/>
</dbReference>
<name>A0AAW1TE78_9CHLO</name>